<dbReference type="AlphaFoldDB" id="A0A0D6P767"/>
<comment type="caution">
    <text evidence="2">The sequence shown here is derived from an EMBL/GenBank/DDBJ whole genome shotgun (WGS) entry which is preliminary data.</text>
</comment>
<dbReference type="GO" id="GO:0004803">
    <property type="term" value="F:transposase activity"/>
    <property type="evidence" value="ECO:0007669"/>
    <property type="project" value="InterPro"/>
</dbReference>
<evidence type="ECO:0000259" key="1">
    <source>
        <dbReference type="Pfam" id="PF01609"/>
    </source>
</evidence>
<feature type="domain" description="Transposase IS4-like" evidence="1">
    <location>
        <begin position="2"/>
        <end position="56"/>
    </location>
</feature>
<protein>
    <recommendedName>
        <fullName evidence="1">Transposase IS4-like domain-containing protein</fullName>
    </recommendedName>
</protein>
<dbReference type="Pfam" id="PF01609">
    <property type="entry name" value="DDE_Tnp_1"/>
    <property type="match status" value="1"/>
</dbReference>
<sequence>MVHALVDARGLPIRMVLPAGQAHDSQAAPAQLDGLPANTVIVASKGCDADWIRAIIKEFV</sequence>
<accession>A0A0D6P767</accession>
<keyword evidence="3" id="KW-1185">Reference proteome</keyword>
<dbReference type="InterPro" id="IPR002559">
    <property type="entry name" value="Transposase_11"/>
</dbReference>
<organism evidence="2 3">
    <name type="scientific">Acidisphaera rubrifaciens HS-AP3</name>
    <dbReference type="NCBI Taxonomy" id="1231350"/>
    <lineage>
        <taxon>Bacteria</taxon>
        <taxon>Pseudomonadati</taxon>
        <taxon>Pseudomonadota</taxon>
        <taxon>Alphaproteobacteria</taxon>
        <taxon>Acetobacterales</taxon>
        <taxon>Acetobacteraceae</taxon>
        <taxon>Acidisphaera</taxon>
    </lineage>
</organism>
<dbReference type="GO" id="GO:0006313">
    <property type="term" value="P:DNA transposition"/>
    <property type="evidence" value="ECO:0007669"/>
    <property type="project" value="InterPro"/>
</dbReference>
<gene>
    <name evidence="2" type="ORF">Asru_0245_01</name>
</gene>
<evidence type="ECO:0000313" key="3">
    <source>
        <dbReference type="Proteomes" id="UP000032680"/>
    </source>
</evidence>
<name>A0A0D6P767_9PROT</name>
<dbReference type="EMBL" id="BANB01000245">
    <property type="protein sequence ID" value="GAN77166.1"/>
    <property type="molecule type" value="Genomic_DNA"/>
</dbReference>
<proteinExistence type="predicted"/>
<reference evidence="2 3" key="1">
    <citation type="submission" date="2012-11" db="EMBL/GenBank/DDBJ databases">
        <title>Whole genome sequence of Acidisphaera rubrifaciens HS-AP3.</title>
        <authorList>
            <person name="Azuma Y."/>
            <person name="Higashiura N."/>
            <person name="Hirakawa H."/>
            <person name="Matsushita K."/>
        </authorList>
    </citation>
    <scope>NUCLEOTIDE SEQUENCE [LARGE SCALE GENOMIC DNA]</scope>
    <source>
        <strain evidence="2 3">HS-AP3</strain>
    </source>
</reference>
<dbReference type="Proteomes" id="UP000032680">
    <property type="component" value="Unassembled WGS sequence"/>
</dbReference>
<dbReference type="GO" id="GO:0003677">
    <property type="term" value="F:DNA binding"/>
    <property type="evidence" value="ECO:0007669"/>
    <property type="project" value="InterPro"/>
</dbReference>
<evidence type="ECO:0000313" key="2">
    <source>
        <dbReference type="EMBL" id="GAN77166.1"/>
    </source>
</evidence>